<dbReference type="AlphaFoldDB" id="A0A5C6FT02"/>
<feature type="transmembrane region" description="Helical" evidence="1">
    <location>
        <begin position="112"/>
        <end position="131"/>
    </location>
</feature>
<name>A0A5C6FT02_9PLAN</name>
<feature type="transmembrane region" description="Helical" evidence="1">
    <location>
        <begin position="386"/>
        <end position="408"/>
    </location>
</feature>
<evidence type="ECO:0000313" key="2">
    <source>
        <dbReference type="EMBL" id="TWU66192.1"/>
    </source>
</evidence>
<dbReference type="Proteomes" id="UP000316476">
    <property type="component" value="Unassembled WGS sequence"/>
</dbReference>
<sequence length="742" mass="81546">MCESSIQCACFDAAVFVPWLMATVLMFKSHLRIAGRWFPAGNILLRTEVALVASFYSLVVHACVLGALGILHPWIFLGTILLQAVATLHWCEPVPLGSHAIQAPSQFISVTYFLWLAIACLAVSWVLVRGVNEFPTNWDTLSYHLPMVDAWISEGSIYTPRNMKWFFPGNCEVLILWCVGLFSGDFLAPIANLIGASLLVCSSLSLLKMLNISGLFRHLVCFAVVANDVVWHQLVDNKNDIAAVGLAITALHFFCVYLTAGEGANYLVLAFASLGLLAGVKYYAVPYAVLFAFAGIFGIVVSRRLDRISWKQWALHVAVFLAPSCCWYLRNFVVTGSPLFPQSLIGQDRGTDDASLFATTILGHGNNEKWFLLAQAIWGLTGPVHVVALVALPASLARLAIGGVFGLGGSANGVRDMRSVYCILLVAAAGSVLLYLVTPFAIGSNGTNMVFVSHGYVTVRLGLICLTLVLIVVSIAFEGVFRSARCMEIRGDRGIEVLQCHSIRSICALLILAIATAWQFLRRMIPSVDLLQVNPMGVNLFPEDPAIQKHGIATWGIATVFFLGFVVVSLFWHRGRFGFACPRFLVAGGIVAVCVAVGVHSAIWHQGFDTFYGRFLGMDALPALKMLEQRKGLHRPSILVTGQRSYPFAGSDRHRQLGQCYSMPALKSRFEGTAETIRFFRQQRTDLVVLRNSAEWESLSIAPDLVSKMSKLEVTNERFLIYSLRQDVIEDLFATSVQHIGR</sequence>
<evidence type="ECO:0000256" key="1">
    <source>
        <dbReference type="SAM" id="Phobius"/>
    </source>
</evidence>
<dbReference type="EMBL" id="SJPZ01000001">
    <property type="protein sequence ID" value="TWU66192.1"/>
    <property type="molecule type" value="Genomic_DNA"/>
</dbReference>
<feature type="transmembrane region" description="Helical" evidence="1">
    <location>
        <begin position="313"/>
        <end position="330"/>
    </location>
</feature>
<protein>
    <recommendedName>
        <fullName evidence="4">Glycosyltransferase RgtA/B/C/D-like domain-containing protein</fullName>
    </recommendedName>
</protein>
<keyword evidence="1" id="KW-0812">Transmembrane</keyword>
<gene>
    <name evidence="2" type="ORF">V7x_17500</name>
</gene>
<evidence type="ECO:0000313" key="3">
    <source>
        <dbReference type="Proteomes" id="UP000316476"/>
    </source>
</evidence>
<reference evidence="2 3" key="1">
    <citation type="submission" date="2019-02" db="EMBL/GenBank/DDBJ databases">
        <title>Deep-cultivation of Planctomycetes and their phenomic and genomic characterization uncovers novel biology.</title>
        <authorList>
            <person name="Wiegand S."/>
            <person name="Jogler M."/>
            <person name="Boedeker C."/>
            <person name="Pinto D."/>
            <person name="Vollmers J."/>
            <person name="Rivas-Marin E."/>
            <person name="Kohn T."/>
            <person name="Peeters S.H."/>
            <person name="Heuer A."/>
            <person name="Rast P."/>
            <person name="Oberbeckmann S."/>
            <person name="Bunk B."/>
            <person name="Jeske O."/>
            <person name="Meyerdierks A."/>
            <person name="Storesund J.E."/>
            <person name="Kallscheuer N."/>
            <person name="Luecker S."/>
            <person name="Lage O.M."/>
            <person name="Pohl T."/>
            <person name="Merkel B.J."/>
            <person name="Hornburger P."/>
            <person name="Mueller R.-W."/>
            <person name="Bruemmer F."/>
            <person name="Labrenz M."/>
            <person name="Spormann A.M."/>
            <person name="Op Den Camp H."/>
            <person name="Overmann J."/>
            <person name="Amann R."/>
            <person name="Jetten M.S.M."/>
            <person name="Mascher T."/>
            <person name="Medema M.H."/>
            <person name="Devos D.P."/>
            <person name="Kaster A.-K."/>
            <person name="Ovreas L."/>
            <person name="Rohde M."/>
            <person name="Galperin M.Y."/>
            <person name="Jogler C."/>
        </authorList>
    </citation>
    <scope>NUCLEOTIDE SEQUENCE [LARGE SCALE GENOMIC DNA]</scope>
    <source>
        <strain evidence="2 3">V7</strain>
    </source>
</reference>
<proteinExistence type="predicted"/>
<evidence type="ECO:0008006" key="4">
    <source>
        <dbReference type="Google" id="ProtNLM"/>
    </source>
</evidence>
<organism evidence="2 3">
    <name type="scientific">Crateriforma conspicua</name>
    <dbReference type="NCBI Taxonomy" id="2527996"/>
    <lineage>
        <taxon>Bacteria</taxon>
        <taxon>Pseudomonadati</taxon>
        <taxon>Planctomycetota</taxon>
        <taxon>Planctomycetia</taxon>
        <taxon>Planctomycetales</taxon>
        <taxon>Planctomycetaceae</taxon>
        <taxon>Crateriforma</taxon>
    </lineage>
</organism>
<feature type="transmembrane region" description="Helical" evidence="1">
    <location>
        <begin position="280"/>
        <end position="301"/>
    </location>
</feature>
<keyword evidence="1" id="KW-0472">Membrane</keyword>
<feature type="transmembrane region" description="Helical" evidence="1">
    <location>
        <begin position="420"/>
        <end position="441"/>
    </location>
</feature>
<feature type="transmembrane region" description="Helical" evidence="1">
    <location>
        <begin position="461"/>
        <end position="481"/>
    </location>
</feature>
<accession>A0A5C6FT02</accession>
<feature type="transmembrane region" description="Helical" evidence="1">
    <location>
        <begin position="74"/>
        <end position="91"/>
    </location>
</feature>
<feature type="transmembrane region" description="Helical" evidence="1">
    <location>
        <begin position="502"/>
        <end position="521"/>
    </location>
</feature>
<feature type="transmembrane region" description="Helical" evidence="1">
    <location>
        <begin position="241"/>
        <end position="260"/>
    </location>
</feature>
<comment type="caution">
    <text evidence="2">The sequence shown here is derived from an EMBL/GenBank/DDBJ whole genome shotgun (WGS) entry which is preliminary data.</text>
</comment>
<feature type="transmembrane region" description="Helical" evidence="1">
    <location>
        <begin position="6"/>
        <end position="27"/>
    </location>
</feature>
<feature type="transmembrane region" description="Helical" evidence="1">
    <location>
        <begin position="584"/>
        <end position="605"/>
    </location>
</feature>
<keyword evidence="1" id="KW-1133">Transmembrane helix</keyword>
<feature type="transmembrane region" description="Helical" evidence="1">
    <location>
        <begin position="552"/>
        <end position="572"/>
    </location>
</feature>
<feature type="transmembrane region" description="Helical" evidence="1">
    <location>
        <begin position="48"/>
        <end position="68"/>
    </location>
</feature>